<name>A0A1N6GB13_9MICO</name>
<reference evidence="3" key="1">
    <citation type="submission" date="2016-11" db="EMBL/GenBank/DDBJ databases">
        <authorList>
            <person name="Varghese N."/>
            <person name="Submissions S."/>
        </authorList>
    </citation>
    <scope>NUCLEOTIDE SEQUENCE [LARGE SCALE GENOMIC DNA]</scope>
    <source>
        <strain evidence="3">DSM 8595</strain>
    </source>
</reference>
<dbReference type="AlphaFoldDB" id="A0A1N6GB13"/>
<dbReference type="STRING" id="232089.SAMN05443544_2433"/>
<dbReference type="InterPro" id="IPR000182">
    <property type="entry name" value="GNAT_dom"/>
</dbReference>
<evidence type="ECO:0000313" key="2">
    <source>
        <dbReference type="EMBL" id="SIO04708.1"/>
    </source>
</evidence>
<feature type="domain" description="N-acetyltransferase" evidence="1">
    <location>
        <begin position="1"/>
        <end position="154"/>
    </location>
</feature>
<keyword evidence="3" id="KW-1185">Reference proteome</keyword>
<dbReference type="InterPro" id="IPR016181">
    <property type="entry name" value="Acyl_CoA_acyltransferase"/>
</dbReference>
<dbReference type="EMBL" id="FSRJ01000003">
    <property type="protein sequence ID" value="SIO04708.1"/>
    <property type="molecule type" value="Genomic_DNA"/>
</dbReference>
<dbReference type="CDD" id="cd04301">
    <property type="entry name" value="NAT_SF"/>
    <property type="match status" value="1"/>
</dbReference>
<organism evidence="2 3">
    <name type="scientific">Agromyces cerinus subsp. cerinus</name>
    <dbReference type="NCBI Taxonomy" id="232089"/>
    <lineage>
        <taxon>Bacteria</taxon>
        <taxon>Bacillati</taxon>
        <taxon>Actinomycetota</taxon>
        <taxon>Actinomycetes</taxon>
        <taxon>Micrococcales</taxon>
        <taxon>Microbacteriaceae</taxon>
        <taxon>Agromyces</taxon>
    </lineage>
</organism>
<dbReference type="Gene3D" id="3.40.630.30">
    <property type="match status" value="1"/>
</dbReference>
<dbReference type="GO" id="GO:0016747">
    <property type="term" value="F:acyltransferase activity, transferring groups other than amino-acyl groups"/>
    <property type="evidence" value="ECO:0007669"/>
    <property type="project" value="InterPro"/>
</dbReference>
<dbReference type="OrthoDB" id="9797178at2"/>
<proteinExistence type="predicted"/>
<gene>
    <name evidence="2" type="ORF">SAMN05443544_2433</name>
</gene>
<protein>
    <submittedName>
        <fullName evidence="2">Putative acetyltransferase</fullName>
    </submittedName>
</protein>
<dbReference type="Pfam" id="PF13508">
    <property type="entry name" value="Acetyltransf_7"/>
    <property type="match status" value="1"/>
</dbReference>
<keyword evidence="2" id="KW-0808">Transferase</keyword>
<evidence type="ECO:0000259" key="1">
    <source>
        <dbReference type="PROSITE" id="PS51186"/>
    </source>
</evidence>
<dbReference type="RefSeq" id="WP_074260595.1">
    <property type="nucleotide sequence ID" value="NZ_FSRJ01000003.1"/>
</dbReference>
<sequence length="173" mass="18118">MSIRAFRSADRDAVERLLTIAFATPTTTADAPPIEVGLNTALLDSDALIPQLALIAEIDGEVVGYCISTRASIGDAEALGLGPIGVLPGHQGRGIGAALIAETVRVAESHDEGVIVLLGDPAYYGRFGFVAGAELGILAPDPAWGEYFQALRLAAATDEHRGGFRYARPFDDV</sequence>
<dbReference type="PROSITE" id="PS51186">
    <property type="entry name" value="GNAT"/>
    <property type="match status" value="1"/>
</dbReference>
<dbReference type="Proteomes" id="UP000184699">
    <property type="component" value="Unassembled WGS sequence"/>
</dbReference>
<dbReference type="SUPFAM" id="SSF55729">
    <property type="entry name" value="Acyl-CoA N-acyltransferases (Nat)"/>
    <property type="match status" value="1"/>
</dbReference>
<accession>A0A1N6GB13</accession>
<evidence type="ECO:0000313" key="3">
    <source>
        <dbReference type="Proteomes" id="UP000184699"/>
    </source>
</evidence>